<proteinExistence type="predicted"/>
<dbReference type="EMBL" id="JASPKZ010010287">
    <property type="protein sequence ID" value="KAJ9574452.1"/>
    <property type="molecule type" value="Genomic_DNA"/>
</dbReference>
<reference evidence="1" key="2">
    <citation type="submission" date="2023-05" db="EMBL/GenBank/DDBJ databases">
        <authorList>
            <person name="Fouks B."/>
        </authorList>
    </citation>
    <scope>NUCLEOTIDE SEQUENCE</scope>
    <source>
        <strain evidence="1">Stay&amp;Tobe</strain>
        <tissue evidence="1">Testes</tissue>
    </source>
</reference>
<sequence>IRCDEGLLLRRLCRCGNAEEEEVRKVSISCCSYSAAGLITAVTIQHFIKTIH</sequence>
<protein>
    <submittedName>
        <fullName evidence="1">Uncharacterized protein</fullName>
    </submittedName>
</protein>
<dbReference type="Proteomes" id="UP001233999">
    <property type="component" value="Unassembled WGS sequence"/>
</dbReference>
<accession>A0AAD8E2U6</accession>
<dbReference type="AlphaFoldDB" id="A0AAD8E2U6"/>
<reference evidence="1" key="1">
    <citation type="journal article" date="2023" name="IScience">
        <title>Live-bearing cockroach genome reveals convergent evolutionary mechanisms linked to viviparity in insects and beyond.</title>
        <authorList>
            <person name="Fouks B."/>
            <person name="Harrison M.C."/>
            <person name="Mikhailova A.A."/>
            <person name="Marchal E."/>
            <person name="English S."/>
            <person name="Carruthers M."/>
            <person name="Jennings E.C."/>
            <person name="Chiamaka E.L."/>
            <person name="Frigard R.A."/>
            <person name="Pippel M."/>
            <person name="Attardo G.M."/>
            <person name="Benoit J.B."/>
            <person name="Bornberg-Bauer E."/>
            <person name="Tobe S.S."/>
        </authorList>
    </citation>
    <scope>NUCLEOTIDE SEQUENCE</scope>
    <source>
        <strain evidence="1">Stay&amp;Tobe</strain>
    </source>
</reference>
<gene>
    <name evidence="1" type="ORF">L9F63_008378</name>
</gene>
<name>A0AAD8E2U6_DIPPU</name>
<evidence type="ECO:0000313" key="2">
    <source>
        <dbReference type="Proteomes" id="UP001233999"/>
    </source>
</evidence>
<comment type="caution">
    <text evidence="1">The sequence shown here is derived from an EMBL/GenBank/DDBJ whole genome shotgun (WGS) entry which is preliminary data.</text>
</comment>
<evidence type="ECO:0000313" key="1">
    <source>
        <dbReference type="EMBL" id="KAJ9574452.1"/>
    </source>
</evidence>
<organism evidence="1 2">
    <name type="scientific">Diploptera punctata</name>
    <name type="common">Pacific beetle cockroach</name>
    <dbReference type="NCBI Taxonomy" id="6984"/>
    <lineage>
        <taxon>Eukaryota</taxon>
        <taxon>Metazoa</taxon>
        <taxon>Ecdysozoa</taxon>
        <taxon>Arthropoda</taxon>
        <taxon>Hexapoda</taxon>
        <taxon>Insecta</taxon>
        <taxon>Pterygota</taxon>
        <taxon>Neoptera</taxon>
        <taxon>Polyneoptera</taxon>
        <taxon>Dictyoptera</taxon>
        <taxon>Blattodea</taxon>
        <taxon>Blaberoidea</taxon>
        <taxon>Blaberidae</taxon>
        <taxon>Diplopterinae</taxon>
        <taxon>Diploptera</taxon>
    </lineage>
</organism>
<keyword evidence="2" id="KW-1185">Reference proteome</keyword>
<feature type="non-terminal residue" evidence="1">
    <location>
        <position position="1"/>
    </location>
</feature>